<proteinExistence type="inferred from homology"/>
<keyword evidence="6" id="KW-1185">Reference proteome</keyword>
<evidence type="ECO:0000313" key="6">
    <source>
        <dbReference type="Proteomes" id="UP000566711"/>
    </source>
</evidence>
<dbReference type="InterPro" id="IPR020904">
    <property type="entry name" value="Sc_DH/Rdtase_CS"/>
</dbReference>
<dbReference type="SMART" id="SM00822">
    <property type="entry name" value="PKS_KR"/>
    <property type="match status" value="1"/>
</dbReference>
<reference evidence="5 6" key="1">
    <citation type="submission" date="2020-07" db="EMBL/GenBank/DDBJ databases">
        <title>Novel species isolated from subtropical streams in China.</title>
        <authorList>
            <person name="Lu H."/>
        </authorList>
    </citation>
    <scope>NUCLEOTIDE SEQUENCE [LARGE SCALE GENOMIC DNA]</scope>
    <source>
        <strain evidence="5 6">FT3S</strain>
    </source>
</reference>
<evidence type="ECO:0000256" key="3">
    <source>
        <dbReference type="RuleBase" id="RU000363"/>
    </source>
</evidence>
<evidence type="ECO:0000259" key="4">
    <source>
        <dbReference type="SMART" id="SM00822"/>
    </source>
</evidence>
<comment type="caution">
    <text evidence="5">The sequence shown here is derived from an EMBL/GenBank/DDBJ whole genome shotgun (WGS) entry which is preliminary data.</text>
</comment>
<dbReference type="EMBL" id="JACEZS010000020">
    <property type="protein sequence ID" value="MBA5607703.1"/>
    <property type="molecule type" value="Genomic_DNA"/>
</dbReference>
<dbReference type="SUPFAM" id="SSF51735">
    <property type="entry name" value="NAD(P)-binding Rossmann-fold domains"/>
    <property type="match status" value="1"/>
</dbReference>
<keyword evidence="2" id="KW-0560">Oxidoreductase</keyword>
<dbReference type="PRINTS" id="PR00080">
    <property type="entry name" value="SDRFAMILY"/>
</dbReference>
<evidence type="ECO:0000256" key="1">
    <source>
        <dbReference type="ARBA" id="ARBA00006484"/>
    </source>
</evidence>
<protein>
    <submittedName>
        <fullName evidence="5">SDR family NAD(P)-dependent oxidoreductase</fullName>
    </submittedName>
</protein>
<sequence>MAIPDLSNKHVLVTGAATGIGQATALAFAHQGANLLLSDINAAALELTAQQVRALGVRCRTFIVDVTDAGAMARFAADVHAAVGPLDVLVNNAGIAYLGPFVHTPLDWWHKVMQVNLMGVVHGCHFFLPAMLGAPGPRHVVNVASAAALAPACNMSAYAASKHAVLGLSDSLALEHAQSQVGFSVICPGVINTPIAAMQGGNVARVISAGQVERLGQYYRDKGASPDVVAHAIVDAVRRGKGMALPGPYARLIYHLRRLSRTALMKLILIDSKKMGWL</sequence>
<dbReference type="PRINTS" id="PR00081">
    <property type="entry name" value="GDHRDH"/>
</dbReference>
<gene>
    <name evidence="5" type="ORF">H3H36_20300</name>
</gene>
<dbReference type="PANTHER" id="PTHR44196:SF1">
    <property type="entry name" value="DEHYDROGENASE_REDUCTASE SDR FAMILY MEMBER 7B"/>
    <property type="match status" value="1"/>
</dbReference>
<dbReference type="CDD" id="cd05233">
    <property type="entry name" value="SDR_c"/>
    <property type="match status" value="1"/>
</dbReference>
<dbReference type="Proteomes" id="UP000566711">
    <property type="component" value="Unassembled WGS sequence"/>
</dbReference>
<dbReference type="InterPro" id="IPR002347">
    <property type="entry name" value="SDR_fam"/>
</dbReference>
<accession>A0A7W2EKR8</accession>
<evidence type="ECO:0000256" key="2">
    <source>
        <dbReference type="ARBA" id="ARBA00023002"/>
    </source>
</evidence>
<comment type="similarity">
    <text evidence="1 3">Belongs to the short-chain dehydrogenases/reductases (SDR) family.</text>
</comment>
<evidence type="ECO:0000313" key="5">
    <source>
        <dbReference type="EMBL" id="MBA5607703.1"/>
    </source>
</evidence>
<dbReference type="GO" id="GO:0016491">
    <property type="term" value="F:oxidoreductase activity"/>
    <property type="evidence" value="ECO:0007669"/>
    <property type="project" value="UniProtKB-KW"/>
</dbReference>
<dbReference type="InterPro" id="IPR057326">
    <property type="entry name" value="KR_dom"/>
</dbReference>
<organism evidence="5 6">
    <name type="scientific">Rugamonas fusca</name>
    <dbReference type="NCBI Taxonomy" id="2758568"/>
    <lineage>
        <taxon>Bacteria</taxon>
        <taxon>Pseudomonadati</taxon>
        <taxon>Pseudomonadota</taxon>
        <taxon>Betaproteobacteria</taxon>
        <taxon>Burkholderiales</taxon>
        <taxon>Oxalobacteraceae</taxon>
        <taxon>Telluria group</taxon>
        <taxon>Rugamonas</taxon>
    </lineage>
</organism>
<dbReference type="PANTHER" id="PTHR44196">
    <property type="entry name" value="DEHYDROGENASE/REDUCTASE SDR FAMILY MEMBER 7B"/>
    <property type="match status" value="1"/>
</dbReference>
<dbReference type="FunFam" id="3.40.50.720:FF:000084">
    <property type="entry name" value="Short-chain dehydrogenase reductase"/>
    <property type="match status" value="1"/>
</dbReference>
<dbReference type="InterPro" id="IPR036291">
    <property type="entry name" value="NAD(P)-bd_dom_sf"/>
</dbReference>
<dbReference type="RefSeq" id="WP_182219899.1">
    <property type="nucleotide sequence ID" value="NZ_JACEZS010000020.1"/>
</dbReference>
<feature type="domain" description="Ketoreductase" evidence="4">
    <location>
        <begin position="9"/>
        <end position="194"/>
    </location>
</feature>
<dbReference type="Gene3D" id="3.40.50.720">
    <property type="entry name" value="NAD(P)-binding Rossmann-like Domain"/>
    <property type="match status" value="1"/>
</dbReference>
<dbReference type="AlphaFoldDB" id="A0A7W2EKR8"/>
<dbReference type="GO" id="GO:0016020">
    <property type="term" value="C:membrane"/>
    <property type="evidence" value="ECO:0007669"/>
    <property type="project" value="TreeGrafter"/>
</dbReference>
<dbReference type="Pfam" id="PF00106">
    <property type="entry name" value="adh_short"/>
    <property type="match status" value="1"/>
</dbReference>
<name>A0A7W2EKR8_9BURK</name>
<dbReference type="PROSITE" id="PS00061">
    <property type="entry name" value="ADH_SHORT"/>
    <property type="match status" value="1"/>
</dbReference>